<keyword evidence="3" id="KW-1185">Reference proteome</keyword>
<protein>
    <recommendedName>
        <fullName evidence="4">Lipoprotein</fullName>
    </recommendedName>
</protein>
<dbReference type="Gene3D" id="3.30.300.250">
    <property type="match status" value="1"/>
</dbReference>
<feature type="signal peptide" evidence="1">
    <location>
        <begin position="1"/>
        <end position="20"/>
    </location>
</feature>
<dbReference type="EMBL" id="LVHF01000028">
    <property type="protein sequence ID" value="OAN13674.1"/>
    <property type="molecule type" value="Genomic_DNA"/>
</dbReference>
<keyword evidence="1" id="KW-0732">Signal</keyword>
<dbReference type="PROSITE" id="PS51257">
    <property type="entry name" value="PROKAR_LIPOPROTEIN"/>
    <property type="match status" value="1"/>
</dbReference>
<dbReference type="STRING" id="858640.A3K86_13950"/>
<evidence type="ECO:0000256" key="1">
    <source>
        <dbReference type="SAM" id="SignalP"/>
    </source>
</evidence>
<dbReference type="Proteomes" id="UP000078503">
    <property type="component" value="Unassembled WGS sequence"/>
</dbReference>
<comment type="caution">
    <text evidence="2">The sequence shown here is derived from an EMBL/GenBank/DDBJ whole genome shotgun (WGS) entry which is preliminary data.</text>
</comment>
<dbReference type="RefSeq" id="WP_068332124.1">
    <property type="nucleotide sequence ID" value="NZ_LVHF01000028.1"/>
</dbReference>
<evidence type="ECO:0000313" key="2">
    <source>
        <dbReference type="EMBL" id="OAN13674.1"/>
    </source>
</evidence>
<evidence type="ECO:0000313" key="3">
    <source>
        <dbReference type="Proteomes" id="UP000078503"/>
    </source>
</evidence>
<name>A0A178KAD2_9GAMM</name>
<organism evidence="2 3">
    <name type="scientific">Photobacterium jeanii</name>
    <dbReference type="NCBI Taxonomy" id="858640"/>
    <lineage>
        <taxon>Bacteria</taxon>
        <taxon>Pseudomonadati</taxon>
        <taxon>Pseudomonadota</taxon>
        <taxon>Gammaproteobacteria</taxon>
        <taxon>Vibrionales</taxon>
        <taxon>Vibrionaceae</taxon>
        <taxon>Photobacterium</taxon>
    </lineage>
</organism>
<dbReference type="AlphaFoldDB" id="A0A178KAD2"/>
<sequence length="128" mass="13860">MLKKILPLAALLVLSGCASNEDDTAIALAKERAARINAKAPYDKIDEYQIMKAQAKNKTVIITVLYGGGGNVAPSQAIKAAAVNYCQNDELQPVFDAGVSYNIKIMDMRGRTMVEQAVYDAYCKQSAQ</sequence>
<feature type="chain" id="PRO_5008090150" description="Lipoprotein" evidence="1">
    <location>
        <begin position="21"/>
        <end position="128"/>
    </location>
</feature>
<proteinExistence type="predicted"/>
<accession>A0A178KAD2</accession>
<dbReference type="InterPro" id="IPR016502">
    <property type="entry name" value="T2SSS_2"/>
</dbReference>
<gene>
    <name evidence="2" type="ORF">A3K86_13950</name>
</gene>
<dbReference type="Pfam" id="PF16549">
    <property type="entry name" value="T2SSS_2"/>
    <property type="match status" value="1"/>
</dbReference>
<dbReference type="OrthoDB" id="5918264at2"/>
<evidence type="ECO:0008006" key="4">
    <source>
        <dbReference type="Google" id="ProtNLM"/>
    </source>
</evidence>
<reference evidence="2 3" key="1">
    <citation type="submission" date="2016-03" db="EMBL/GenBank/DDBJ databases">
        <title>Photobacterium proteolyticum sp. nov. a protease producing bacterium isolated from ocean sediments of Laizhou Bay.</title>
        <authorList>
            <person name="Li Y."/>
        </authorList>
    </citation>
    <scope>NUCLEOTIDE SEQUENCE [LARGE SCALE GENOMIC DNA]</scope>
    <source>
        <strain evidence="2 3">R-40508</strain>
    </source>
</reference>